<dbReference type="Gene3D" id="3.30.565.10">
    <property type="entry name" value="Histidine kinase-like ATPase, C-terminal domain"/>
    <property type="match status" value="1"/>
</dbReference>
<keyword evidence="1" id="KW-0418">Kinase</keyword>
<dbReference type="Proteomes" id="UP000034786">
    <property type="component" value="Unassembled WGS sequence"/>
</dbReference>
<dbReference type="CDD" id="cd16936">
    <property type="entry name" value="HATPase_RsbW-like"/>
    <property type="match status" value="1"/>
</dbReference>
<dbReference type="InterPro" id="IPR050267">
    <property type="entry name" value="Anti-sigma-factor_SerPK"/>
</dbReference>
<protein>
    <recommendedName>
        <fullName evidence="2">Histidine kinase/HSP90-like ATPase domain-containing protein</fullName>
    </recommendedName>
</protein>
<dbReference type="GO" id="GO:0004674">
    <property type="term" value="F:protein serine/threonine kinase activity"/>
    <property type="evidence" value="ECO:0007669"/>
    <property type="project" value="UniProtKB-KW"/>
</dbReference>
<reference evidence="4" key="1">
    <citation type="submission" date="2015-02" db="EMBL/GenBank/DDBJ databases">
        <authorList>
            <person name="Ju K.-S."/>
            <person name="Doroghazi J.R."/>
            <person name="Metcalf W."/>
        </authorList>
    </citation>
    <scope>NUCLEOTIDE SEQUENCE [LARGE SCALE GENOMIC DNA]</scope>
    <source>
        <strain evidence="4">NRRL B-16380</strain>
    </source>
</reference>
<evidence type="ECO:0000256" key="1">
    <source>
        <dbReference type="ARBA" id="ARBA00022527"/>
    </source>
</evidence>
<sequence>MPGQEVTENRLRCVLPFEAVPTEVRLLRRATAQQLDRWGALAASDEAELLVTELATNVFKHVGEGASATLILEWKGERIRMELHDKSPVLPTLRAAYLHDEGGRGLHLLAGLAVDWGAILTAAGKAVWCEIPVLYGRRACRRFERAVEVLENYQLGRGSVALDGGRSEAGLAQSAIELIADLLHWTTARGHDPDDILDQAQMYYEAEADAA</sequence>
<proteinExistence type="predicted"/>
<comment type="caution">
    <text evidence="3">The sequence shown here is derived from an EMBL/GenBank/DDBJ whole genome shotgun (WGS) entry which is preliminary data.</text>
</comment>
<dbReference type="AlphaFoldDB" id="A0A0M2GBP1"/>
<evidence type="ECO:0000313" key="3">
    <source>
        <dbReference type="EMBL" id="KJK34124.1"/>
    </source>
</evidence>
<gene>
    <name evidence="3" type="ORF">UK15_37345</name>
</gene>
<accession>A0A0M2GBP1</accession>
<evidence type="ECO:0000259" key="2">
    <source>
        <dbReference type="Pfam" id="PF13581"/>
    </source>
</evidence>
<feature type="domain" description="Histidine kinase/HSP90-like ATPase" evidence="2">
    <location>
        <begin position="17"/>
        <end position="127"/>
    </location>
</feature>
<dbReference type="InterPro" id="IPR036890">
    <property type="entry name" value="HATPase_C_sf"/>
</dbReference>
<keyword evidence="1" id="KW-0808">Transferase</keyword>
<evidence type="ECO:0000313" key="4">
    <source>
        <dbReference type="Proteomes" id="UP000034786"/>
    </source>
</evidence>
<dbReference type="PATRIC" id="fig|284040.3.peg.7028"/>
<dbReference type="InterPro" id="IPR003594">
    <property type="entry name" value="HATPase_dom"/>
</dbReference>
<keyword evidence="1" id="KW-0723">Serine/threonine-protein kinase</keyword>
<dbReference type="EMBL" id="JYJH01000058">
    <property type="protein sequence ID" value="KJK34124.1"/>
    <property type="molecule type" value="Genomic_DNA"/>
</dbReference>
<dbReference type="Pfam" id="PF13581">
    <property type="entry name" value="HATPase_c_2"/>
    <property type="match status" value="1"/>
</dbReference>
<dbReference type="STRING" id="284040.UK15_37345"/>
<name>A0A0M2GBP1_9ACTN</name>
<keyword evidence="4" id="KW-1185">Reference proteome</keyword>
<organism evidence="3 4">
    <name type="scientific">Streptomyces variegatus</name>
    <dbReference type="NCBI Taxonomy" id="284040"/>
    <lineage>
        <taxon>Bacteria</taxon>
        <taxon>Bacillati</taxon>
        <taxon>Actinomycetota</taxon>
        <taxon>Actinomycetes</taxon>
        <taxon>Kitasatosporales</taxon>
        <taxon>Streptomycetaceae</taxon>
        <taxon>Streptomyces</taxon>
    </lineage>
</organism>
<dbReference type="PANTHER" id="PTHR35526:SF3">
    <property type="entry name" value="ANTI-SIGMA-F FACTOR RSBW"/>
    <property type="match status" value="1"/>
</dbReference>
<dbReference type="PANTHER" id="PTHR35526">
    <property type="entry name" value="ANTI-SIGMA-F FACTOR RSBW-RELATED"/>
    <property type="match status" value="1"/>
</dbReference>
<dbReference type="RefSeq" id="WP_031140163.1">
    <property type="nucleotide sequence ID" value="NZ_JYJH01000058.1"/>
</dbReference>